<comment type="caution">
    <text evidence="1">The sequence shown here is derived from an EMBL/GenBank/DDBJ whole genome shotgun (WGS) entry which is preliminary data.</text>
</comment>
<proteinExistence type="predicted"/>
<reference evidence="1" key="1">
    <citation type="submission" date="2020-10" db="EMBL/GenBank/DDBJ databases">
        <title>Taxonomic study of unclassified bacteria belonging to the class Ktedonobacteria.</title>
        <authorList>
            <person name="Yabe S."/>
            <person name="Wang C.M."/>
            <person name="Zheng Y."/>
            <person name="Sakai Y."/>
            <person name="Cavaletti L."/>
            <person name="Monciardini P."/>
            <person name="Donadio S."/>
        </authorList>
    </citation>
    <scope>NUCLEOTIDE SEQUENCE</scope>
    <source>
        <strain evidence="1">ID150040</strain>
    </source>
</reference>
<keyword evidence="2" id="KW-1185">Reference proteome</keyword>
<sequence>MTLCYSEGLNTVWEVQRHLIGNCSDTYERARAFFAELGRVERPVHVVVSWNDFANLTAERLCVMALRVMGCEVE</sequence>
<accession>A0A8J3ING0</accession>
<dbReference type="RefSeq" id="WP_220209546.1">
    <property type="nucleotide sequence ID" value="NZ_BNJK01000002.1"/>
</dbReference>
<name>A0A8J3ING0_9CHLR</name>
<protein>
    <submittedName>
        <fullName evidence="1">Uncharacterized protein</fullName>
    </submittedName>
</protein>
<evidence type="ECO:0000313" key="1">
    <source>
        <dbReference type="EMBL" id="GHO98864.1"/>
    </source>
</evidence>
<evidence type="ECO:0000313" key="2">
    <source>
        <dbReference type="Proteomes" id="UP000597444"/>
    </source>
</evidence>
<gene>
    <name evidence="1" type="ORF">KSF_089120</name>
</gene>
<dbReference type="EMBL" id="BNJK01000002">
    <property type="protein sequence ID" value="GHO98864.1"/>
    <property type="molecule type" value="Genomic_DNA"/>
</dbReference>
<dbReference type="Proteomes" id="UP000597444">
    <property type="component" value="Unassembled WGS sequence"/>
</dbReference>
<dbReference type="AlphaFoldDB" id="A0A8J3ING0"/>
<organism evidence="1 2">
    <name type="scientific">Reticulibacter mediterranei</name>
    <dbReference type="NCBI Taxonomy" id="2778369"/>
    <lineage>
        <taxon>Bacteria</taxon>
        <taxon>Bacillati</taxon>
        <taxon>Chloroflexota</taxon>
        <taxon>Ktedonobacteria</taxon>
        <taxon>Ktedonobacterales</taxon>
        <taxon>Reticulibacteraceae</taxon>
        <taxon>Reticulibacter</taxon>
    </lineage>
</organism>